<evidence type="ECO:0000259" key="12">
    <source>
        <dbReference type="PROSITE" id="PS01033"/>
    </source>
</evidence>
<comment type="catalytic activity">
    <reaction evidence="9">
        <text>2 nitric oxide + NADH + 2 O2 = 2 nitrate + NAD(+) + H(+)</text>
        <dbReference type="Rhea" id="RHEA:19469"/>
        <dbReference type="ChEBI" id="CHEBI:15378"/>
        <dbReference type="ChEBI" id="CHEBI:15379"/>
        <dbReference type="ChEBI" id="CHEBI:16480"/>
        <dbReference type="ChEBI" id="CHEBI:17632"/>
        <dbReference type="ChEBI" id="CHEBI:57540"/>
        <dbReference type="ChEBI" id="CHEBI:57945"/>
        <dbReference type="EC" id="1.14.12.17"/>
    </reaction>
</comment>
<evidence type="ECO:0000256" key="9">
    <source>
        <dbReference type="ARBA" id="ARBA00048649"/>
    </source>
</evidence>
<accession>A0ABX1SFD0</accession>
<comment type="catalytic activity">
    <reaction evidence="10">
        <text>2 nitric oxide + NADPH + 2 O2 = 2 nitrate + NADP(+) + H(+)</text>
        <dbReference type="Rhea" id="RHEA:19465"/>
        <dbReference type="ChEBI" id="CHEBI:15378"/>
        <dbReference type="ChEBI" id="CHEBI:15379"/>
        <dbReference type="ChEBI" id="CHEBI:16480"/>
        <dbReference type="ChEBI" id="CHEBI:17632"/>
        <dbReference type="ChEBI" id="CHEBI:57783"/>
        <dbReference type="ChEBI" id="CHEBI:58349"/>
        <dbReference type="EC" id="1.14.12.17"/>
    </reaction>
</comment>
<comment type="cofactor">
    <cofactor evidence="2">
        <name>FAD</name>
        <dbReference type="ChEBI" id="CHEBI:57692"/>
    </cofactor>
</comment>
<dbReference type="EC" id="1.14.12.17" evidence="4"/>
<keyword evidence="8" id="KW-0520">NAD</keyword>
<protein>
    <recommendedName>
        <fullName evidence="4">nitric oxide dioxygenase</fullName>
        <ecNumber evidence="4">1.14.12.17</ecNumber>
    </recommendedName>
</protein>
<keyword evidence="15" id="KW-1185">Reference proteome</keyword>
<dbReference type="Proteomes" id="UP000820669">
    <property type="component" value="Unassembled WGS sequence"/>
</dbReference>
<dbReference type="PANTHER" id="PTHR47354">
    <property type="entry name" value="NADH OXIDOREDUCTASE HCR"/>
    <property type="match status" value="1"/>
</dbReference>
<dbReference type="Gene3D" id="2.40.30.10">
    <property type="entry name" value="Translation factors"/>
    <property type="match status" value="1"/>
</dbReference>
<evidence type="ECO:0000256" key="11">
    <source>
        <dbReference type="RuleBase" id="RU000356"/>
    </source>
</evidence>
<keyword evidence="11" id="KW-0408">Iron</keyword>
<keyword evidence="11" id="KW-0349">Heme</keyword>
<evidence type="ECO:0000256" key="2">
    <source>
        <dbReference type="ARBA" id="ARBA00001974"/>
    </source>
</evidence>
<dbReference type="Gene3D" id="3.40.50.80">
    <property type="entry name" value="Nucleotide-binding domain of ferredoxin-NADP reductase (FNR) module"/>
    <property type="match status" value="1"/>
</dbReference>
<comment type="caution">
    <text evidence="14">The sequence shown here is derived from an EMBL/GenBank/DDBJ whole genome shotgun (WGS) entry which is preliminary data.</text>
</comment>
<dbReference type="CDD" id="cd19753">
    <property type="entry name" value="Mb-like_oxidoreductase"/>
    <property type="match status" value="1"/>
</dbReference>
<dbReference type="PRINTS" id="PR00410">
    <property type="entry name" value="PHEHYDRXLASE"/>
</dbReference>
<dbReference type="InterPro" id="IPR017927">
    <property type="entry name" value="FAD-bd_FR_type"/>
</dbReference>
<keyword evidence="5" id="KW-0001">2Fe-2S</keyword>
<keyword evidence="11" id="KW-0479">Metal-binding</keyword>
<evidence type="ECO:0000256" key="5">
    <source>
        <dbReference type="ARBA" id="ARBA00022714"/>
    </source>
</evidence>
<comment type="similarity">
    <text evidence="11">Belongs to the globin family.</text>
</comment>
<dbReference type="EMBL" id="JAAXLA010000037">
    <property type="protein sequence ID" value="NMH99517.1"/>
    <property type="molecule type" value="Genomic_DNA"/>
</dbReference>
<dbReference type="PROSITE" id="PS01033">
    <property type="entry name" value="GLOBIN"/>
    <property type="match status" value="1"/>
</dbReference>
<dbReference type="InterPro" id="IPR009050">
    <property type="entry name" value="Globin-like_sf"/>
</dbReference>
<gene>
    <name evidence="14" type="ORF">HF526_19675</name>
</gene>
<evidence type="ECO:0000313" key="15">
    <source>
        <dbReference type="Proteomes" id="UP000820669"/>
    </source>
</evidence>
<evidence type="ECO:0000256" key="1">
    <source>
        <dbReference type="ARBA" id="ARBA00001970"/>
    </source>
</evidence>
<dbReference type="SUPFAM" id="SSF63380">
    <property type="entry name" value="Riboflavin synthase domain-like"/>
    <property type="match status" value="1"/>
</dbReference>
<dbReference type="InterPro" id="IPR012292">
    <property type="entry name" value="Globin/Proto"/>
</dbReference>
<dbReference type="CDD" id="cd06187">
    <property type="entry name" value="O2ase_reductase_like"/>
    <property type="match status" value="1"/>
</dbReference>
<sequence length="367" mass="40344">MVTTIQASWAAVEPHSGELARLFYGLLFERAPQTRNLFPVNMQVQRSRLLRAVVHVVQMVDRPDELAPFLSQLGRDHRKFDVIAEHYDALGSALLGAVAHFSGDAWTPAVARAWTDAYAVVSHHMRAAAAAERGPASWLGQVISHRRLGWDLAIITVQTTEPIPYSAGQYLSVETPQRPRLWRYLSPATPPRDDGTLEFHVRAVEGGWVSRAIVAHTNPGDTWRIGPPLGSLSLHPTTDRELLLIAGGTGVAPIKALLTQLVEQGGQRRTQLFLGGRTPDDLYALPELRTLSYTQPWLDIIPVLEHDHGNTGAQHGTLADAVTRYGAWVGHDVIVSGSPAMIRATVTQMLVAGTQLDQIHYDPFTMD</sequence>
<dbReference type="Pfam" id="PF00175">
    <property type="entry name" value="NAD_binding_1"/>
    <property type="match status" value="1"/>
</dbReference>
<keyword evidence="7" id="KW-0411">Iron-sulfur</keyword>
<dbReference type="SUPFAM" id="SSF52343">
    <property type="entry name" value="Ferredoxin reductase-like, C-terminal NADP-linked domain"/>
    <property type="match status" value="1"/>
</dbReference>
<dbReference type="Pfam" id="PF00970">
    <property type="entry name" value="FAD_binding_6"/>
    <property type="match status" value="1"/>
</dbReference>
<name>A0ABX1SFD0_9PSEU</name>
<dbReference type="SUPFAM" id="SSF46458">
    <property type="entry name" value="Globin-like"/>
    <property type="match status" value="1"/>
</dbReference>
<dbReference type="PANTHER" id="PTHR47354:SF5">
    <property type="entry name" value="PROTEIN RFBI"/>
    <property type="match status" value="1"/>
</dbReference>
<evidence type="ECO:0000256" key="4">
    <source>
        <dbReference type="ARBA" id="ARBA00012229"/>
    </source>
</evidence>
<keyword evidence="11" id="KW-0561">Oxygen transport</keyword>
<feature type="domain" description="Globin" evidence="12">
    <location>
        <begin position="1"/>
        <end position="130"/>
    </location>
</feature>
<evidence type="ECO:0000256" key="3">
    <source>
        <dbReference type="ARBA" id="ARBA00006401"/>
    </source>
</evidence>
<dbReference type="PROSITE" id="PS51384">
    <property type="entry name" value="FAD_FR"/>
    <property type="match status" value="1"/>
</dbReference>
<keyword evidence="11" id="KW-0813">Transport</keyword>
<dbReference type="InterPro" id="IPR008333">
    <property type="entry name" value="Cbr1-like_FAD-bd_dom"/>
</dbReference>
<dbReference type="InterPro" id="IPR001433">
    <property type="entry name" value="OxRdtase_FAD/NAD-bd"/>
</dbReference>
<comment type="similarity">
    <text evidence="3">In the C-terminal section; belongs to the flavoprotein pyridine nucleotide cytochrome reductase family.</text>
</comment>
<reference evidence="14 15" key="1">
    <citation type="submission" date="2020-04" db="EMBL/GenBank/DDBJ databases">
        <authorList>
            <person name="Klaysubun C."/>
            <person name="Duangmal K."/>
            <person name="Lipun K."/>
        </authorList>
    </citation>
    <scope>NUCLEOTIDE SEQUENCE [LARGE SCALE GENOMIC DNA]</scope>
    <source>
        <strain evidence="14 15">K10HN5</strain>
    </source>
</reference>
<organism evidence="14 15">
    <name type="scientific">Pseudonocardia acidicola</name>
    <dbReference type="NCBI Taxonomy" id="2724939"/>
    <lineage>
        <taxon>Bacteria</taxon>
        <taxon>Bacillati</taxon>
        <taxon>Actinomycetota</taxon>
        <taxon>Actinomycetes</taxon>
        <taxon>Pseudonocardiales</taxon>
        <taxon>Pseudonocardiaceae</taxon>
        <taxon>Pseudonocardia</taxon>
    </lineage>
</organism>
<comment type="cofactor">
    <cofactor evidence="1">
        <name>heme b</name>
        <dbReference type="ChEBI" id="CHEBI:60344"/>
    </cofactor>
</comment>
<dbReference type="Gene3D" id="1.10.490.10">
    <property type="entry name" value="Globins"/>
    <property type="match status" value="1"/>
</dbReference>
<dbReference type="Pfam" id="PF00042">
    <property type="entry name" value="Globin"/>
    <property type="match status" value="1"/>
</dbReference>
<evidence type="ECO:0000256" key="6">
    <source>
        <dbReference type="ARBA" id="ARBA00022857"/>
    </source>
</evidence>
<keyword evidence="6" id="KW-0521">NADP</keyword>
<evidence type="ECO:0000259" key="13">
    <source>
        <dbReference type="PROSITE" id="PS51384"/>
    </source>
</evidence>
<evidence type="ECO:0000313" key="14">
    <source>
        <dbReference type="EMBL" id="NMH99517.1"/>
    </source>
</evidence>
<evidence type="ECO:0000256" key="7">
    <source>
        <dbReference type="ARBA" id="ARBA00023014"/>
    </source>
</evidence>
<proteinExistence type="inferred from homology"/>
<feature type="domain" description="FAD-binding FR-type" evidence="13">
    <location>
        <begin position="135"/>
        <end position="235"/>
    </location>
</feature>
<dbReference type="InterPro" id="IPR017938">
    <property type="entry name" value="Riboflavin_synthase-like_b-brl"/>
</dbReference>
<dbReference type="InterPro" id="IPR050415">
    <property type="entry name" value="MRET"/>
</dbReference>
<dbReference type="InterPro" id="IPR039261">
    <property type="entry name" value="FNR_nucleotide-bd"/>
</dbReference>
<evidence type="ECO:0000256" key="10">
    <source>
        <dbReference type="ARBA" id="ARBA00049433"/>
    </source>
</evidence>
<evidence type="ECO:0000256" key="8">
    <source>
        <dbReference type="ARBA" id="ARBA00023027"/>
    </source>
</evidence>
<dbReference type="InterPro" id="IPR000971">
    <property type="entry name" value="Globin"/>
</dbReference>